<dbReference type="EMBL" id="BMGD01000002">
    <property type="protein sequence ID" value="GGB59413.1"/>
    <property type="molecule type" value="Genomic_DNA"/>
</dbReference>
<evidence type="ECO:0000313" key="3">
    <source>
        <dbReference type="EMBL" id="GGB59413.1"/>
    </source>
</evidence>
<keyword evidence="2" id="KW-0472">Membrane</keyword>
<accession>A0ABQ1J3T2</accession>
<keyword evidence="1" id="KW-0175">Coiled coil</keyword>
<evidence type="ECO:0000256" key="1">
    <source>
        <dbReference type="SAM" id="Coils"/>
    </source>
</evidence>
<evidence type="ECO:0008006" key="5">
    <source>
        <dbReference type="Google" id="ProtNLM"/>
    </source>
</evidence>
<comment type="caution">
    <text evidence="3">The sequence shown here is derived from an EMBL/GenBank/DDBJ whole genome shotgun (WGS) entry which is preliminary data.</text>
</comment>
<evidence type="ECO:0000256" key="2">
    <source>
        <dbReference type="SAM" id="Phobius"/>
    </source>
</evidence>
<keyword evidence="4" id="KW-1185">Reference proteome</keyword>
<organism evidence="3 4">
    <name type="scientific">Blastomonas aquatica</name>
    <dbReference type="NCBI Taxonomy" id="1510276"/>
    <lineage>
        <taxon>Bacteria</taxon>
        <taxon>Pseudomonadati</taxon>
        <taxon>Pseudomonadota</taxon>
        <taxon>Alphaproteobacteria</taxon>
        <taxon>Sphingomonadales</taxon>
        <taxon>Sphingomonadaceae</taxon>
        <taxon>Blastomonas</taxon>
    </lineage>
</organism>
<dbReference type="Proteomes" id="UP000614261">
    <property type="component" value="Unassembled WGS sequence"/>
</dbReference>
<evidence type="ECO:0000313" key="4">
    <source>
        <dbReference type="Proteomes" id="UP000614261"/>
    </source>
</evidence>
<feature type="coiled-coil region" evidence="1">
    <location>
        <begin position="51"/>
        <end position="78"/>
    </location>
</feature>
<dbReference type="RefSeq" id="WP_188513549.1">
    <property type="nucleotide sequence ID" value="NZ_BMGD01000002.1"/>
</dbReference>
<keyword evidence="2" id="KW-1133">Transmembrane helix</keyword>
<gene>
    <name evidence="3" type="ORF">GCM10010833_12790</name>
</gene>
<protein>
    <recommendedName>
        <fullName evidence="5">Phage shock protein B</fullName>
    </recommendedName>
</protein>
<proteinExistence type="predicted"/>
<name>A0ABQ1J3T2_9SPHN</name>
<reference evidence="4" key="1">
    <citation type="journal article" date="2019" name="Int. J. Syst. Evol. Microbiol.">
        <title>The Global Catalogue of Microorganisms (GCM) 10K type strain sequencing project: providing services to taxonomists for standard genome sequencing and annotation.</title>
        <authorList>
            <consortium name="The Broad Institute Genomics Platform"/>
            <consortium name="The Broad Institute Genome Sequencing Center for Infectious Disease"/>
            <person name="Wu L."/>
            <person name="Ma J."/>
        </authorList>
    </citation>
    <scope>NUCLEOTIDE SEQUENCE [LARGE SCALE GENOMIC DNA]</scope>
    <source>
        <strain evidence="4">CGMCC 1.12851</strain>
    </source>
</reference>
<sequence length="91" mass="10485">MFDNPFSMVVAIVFMVMAATVLKARYKAQHGILEDEDGNERLARPADTAEAARLREDVRALKERVQVLERVITDQRQTNDLSLEIEKLRDR</sequence>
<feature type="transmembrane region" description="Helical" evidence="2">
    <location>
        <begin position="6"/>
        <end position="24"/>
    </location>
</feature>
<keyword evidence="2" id="KW-0812">Transmembrane</keyword>